<accession>A0A5E5AA36</accession>
<dbReference type="Gene3D" id="2.102.10.10">
    <property type="entry name" value="Rieske [2Fe-2S] iron-sulphur domain"/>
    <property type="match status" value="1"/>
</dbReference>
<sequence>MTETENPPVAAPAGAQREVAIQWVRAGARAELFADSPCHGATLHGRKIGIFDVDGNVYALDDVCTHGNALLSDGEIDGHEIECPLHAGAFDVRDGRALCSPVTRGARCYAVKVEAGDVFVAMAGDDA</sequence>
<organism evidence="6 7">
    <name type="scientific">Pandoraea captiosa</name>
    <dbReference type="NCBI Taxonomy" id="2508302"/>
    <lineage>
        <taxon>Bacteria</taxon>
        <taxon>Pseudomonadati</taxon>
        <taxon>Pseudomonadota</taxon>
        <taxon>Betaproteobacteria</taxon>
        <taxon>Burkholderiales</taxon>
        <taxon>Burkholderiaceae</taxon>
        <taxon>Pandoraea</taxon>
    </lineage>
</organism>
<evidence type="ECO:0000256" key="2">
    <source>
        <dbReference type="ARBA" id="ARBA00022723"/>
    </source>
</evidence>
<dbReference type="Pfam" id="PF00355">
    <property type="entry name" value="Rieske"/>
    <property type="match status" value="1"/>
</dbReference>
<name>A0A5E5AA36_9BURK</name>
<gene>
    <name evidence="6" type="ORF">PCA31118_03369</name>
</gene>
<dbReference type="InterPro" id="IPR017941">
    <property type="entry name" value="Rieske_2Fe-2S"/>
</dbReference>
<keyword evidence="2" id="KW-0479">Metal-binding</keyword>
<evidence type="ECO:0000256" key="3">
    <source>
        <dbReference type="ARBA" id="ARBA00023004"/>
    </source>
</evidence>
<dbReference type="RefSeq" id="WP_150626266.1">
    <property type="nucleotide sequence ID" value="NZ_CABPSQ010000006.1"/>
</dbReference>
<dbReference type="OrthoDB" id="9800167at2"/>
<reference evidence="6 7" key="1">
    <citation type="submission" date="2019-08" db="EMBL/GenBank/DDBJ databases">
        <authorList>
            <person name="Peeters C."/>
        </authorList>
    </citation>
    <scope>NUCLEOTIDE SEQUENCE [LARGE SCALE GENOMIC DNA]</scope>
    <source>
        <strain evidence="6 7">LMG 31118</strain>
    </source>
</reference>
<keyword evidence="1" id="KW-0001">2Fe-2S</keyword>
<dbReference type="CDD" id="cd03528">
    <property type="entry name" value="Rieske_RO_ferredoxin"/>
    <property type="match status" value="1"/>
</dbReference>
<feature type="domain" description="Rieske" evidence="5">
    <location>
        <begin position="24"/>
        <end position="120"/>
    </location>
</feature>
<dbReference type="PANTHER" id="PTHR21496:SF23">
    <property type="entry name" value="3-PHENYLPROPIONATE_CINNAMIC ACID DIOXYGENASE FERREDOXIN SUBUNIT"/>
    <property type="match status" value="1"/>
</dbReference>
<evidence type="ECO:0000256" key="4">
    <source>
        <dbReference type="ARBA" id="ARBA00023014"/>
    </source>
</evidence>
<dbReference type="AlphaFoldDB" id="A0A5E5AA36"/>
<dbReference type="InterPro" id="IPR036922">
    <property type="entry name" value="Rieske_2Fe-2S_sf"/>
</dbReference>
<proteinExistence type="predicted"/>
<keyword evidence="4" id="KW-0411">Iron-sulfur</keyword>
<dbReference type="SUPFAM" id="SSF50022">
    <property type="entry name" value="ISP domain"/>
    <property type="match status" value="1"/>
</dbReference>
<protein>
    <submittedName>
        <fullName evidence="6">(2Fe-2S)-binding protein</fullName>
    </submittedName>
</protein>
<keyword evidence="3" id="KW-0408">Iron</keyword>
<dbReference type="EMBL" id="CABPSQ010000006">
    <property type="protein sequence ID" value="VVE69957.1"/>
    <property type="molecule type" value="Genomic_DNA"/>
</dbReference>
<dbReference type="GO" id="GO:0051537">
    <property type="term" value="F:2 iron, 2 sulfur cluster binding"/>
    <property type="evidence" value="ECO:0007669"/>
    <property type="project" value="UniProtKB-KW"/>
</dbReference>
<dbReference type="GO" id="GO:0046872">
    <property type="term" value="F:metal ion binding"/>
    <property type="evidence" value="ECO:0007669"/>
    <property type="project" value="UniProtKB-KW"/>
</dbReference>
<evidence type="ECO:0000256" key="1">
    <source>
        <dbReference type="ARBA" id="ARBA00022714"/>
    </source>
</evidence>
<evidence type="ECO:0000259" key="5">
    <source>
        <dbReference type="PROSITE" id="PS51296"/>
    </source>
</evidence>
<dbReference type="PROSITE" id="PS51296">
    <property type="entry name" value="RIESKE"/>
    <property type="match status" value="1"/>
</dbReference>
<evidence type="ECO:0000313" key="6">
    <source>
        <dbReference type="EMBL" id="VVE69957.1"/>
    </source>
</evidence>
<keyword evidence="7" id="KW-1185">Reference proteome</keyword>
<evidence type="ECO:0000313" key="7">
    <source>
        <dbReference type="Proteomes" id="UP000414136"/>
    </source>
</evidence>
<dbReference type="Proteomes" id="UP000414136">
    <property type="component" value="Unassembled WGS sequence"/>
</dbReference>
<dbReference type="PANTHER" id="PTHR21496">
    <property type="entry name" value="FERREDOXIN-RELATED"/>
    <property type="match status" value="1"/>
</dbReference>